<dbReference type="EMBL" id="GFWZ01000015">
    <property type="protein sequence ID" value="MBW20005.1"/>
    <property type="molecule type" value="Transcribed_RNA"/>
</dbReference>
<dbReference type="AlphaFoldDB" id="A0A2I9LNN9"/>
<reference evidence="2" key="1">
    <citation type="journal article" date="2017" name="Toxicon">
        <title>Venom-gland transcriptomics and venom proteomics of the Hentz striped scorpion (Centruroides hentzi; Buthidae) reveal high toxin diversity in a harmless member of a lethal family.</title>
        <authorList>
            <person name="Ward M.J."/>
            <person name="Ellsworth S.A."/>
            <person name="Rokyta D.R."/>
        </authorList>
    </citation>
    <scope>NUCLEOTIDE SEQUENCE</scope>
    <source>
        <tissue evidence="2">Venom gland</tissue>
    </source>
</reference>
<accession>A0A2I9LNN9</accession>
<organism evidence="2">
    <name type="scientific">Centruroides hentzi</name>
    <dbReference type="NCBI Taxonomy" id="88313"/>
    <lineage>
        <taxon>Eukaryota</taxon>
        <taxon>Metazoa</taxon>
        <taxon>Ecdysozoa</taxon>
        <taxon>Arthropoda</taxon>
        <taxon>Chelicerata</taxon>
        <taxon>Arachnida</taxon>
        <taxon>Scorpiones</taxon>
        <taxon>Buthida</taxon>
        <taxon>Buthoidea</taxon>
        <taxon>Buthidae</taxon>
        <taxon>Centruroides</taxon>
    </lineage>
</organism>
<sequence length="53" mass="6044">MSFWSFIFDVALLICTRLVIQISAFNCDNHEDCTLLCYDTIGTCDNGRCTCTR</sequence>
<evidence type="ECO:0000313" key="2">
    <source>
        <dbReference type="EMBL" id="MBW20005.1"/>
    </source>
</evidence>
<protein>
    <submittedName>
        <fullName evidence="2">AKTx</fullName>
    </submittedName>
</protein>
<evidence type="ECO:0000256" key="1">
    <source>
        <dbReference type="SAM" id="SignalP"/>
    </source>
</evidence>
<feature type="signal peptide" evidence="1">
    <location>
        <begin position="1"/>
        <end position="24"/>
    </location>
</feature>
<keyword evidence="1" id="KW-0732">Signal</keyword>
<feature type="chain" id="PRO_5014351950" evidence="1">
    <location>
        <begin position="25"/>
        <end position="53"/>
    </location>
</feature>
<proteinExistence type="predicted"/>
<name>A0A2I9LNN9_9SCOR</name>